<dbReference type="Proteomes" id="UP000756132">
    <property type="component" value="Chromosome 3"/>
</dbReference>
<dbReference type="GeneID" id="71988454"/>
<name>A0A9Q8P6T6_PASFU</name>
<feature type="region of interest" description="Disordered" evidence="1">
    <location>
        <begin position="78"/>
        <end position="126"/>
    </location>
</feature>
<evidence type="ECO:0000256" key="1">
    <source>
        <dbReference type="SAM" id="MobiDB-lite"/>
    </source>
</evidence>
<dbReference type="AlphaFoldDB" id="A0A9Q8P6T6"/>
<dbReference type="RefSeq" id="XP_047759739.1">
    <property type="nucleotide sequence ID" value="XM_047907724.1"/>
</dbReference>
<sequence length="439" mass="48915">MTANDGLMQALQDSLTQLAHSFQAIETSITVKQIAECFEHLQDAHRTALDRLFFLIYQRNHIDSSSPGSCAIIRSSARSNNRDHAIQEQSSNSTRPSVLRKVAPAPPPSQSSTTPRPINVSAPNINVSADTAVRAAHSKRQWREKGNDRSGILTETIAKRSIPNPDLLPEIPSPQDRRQLPTSGLALTCIEAQGPARCITDITFPATIRPLLQTCMSDPSAFLRAVTAGKVSLPDGQGWEAAIATKSNNADLRDLTRIFHRFECYNIYQHVVEAGYHTGSHWIREMRPLLAHKLCHDLPAHFIDQKAANKCLQWVDQGCRYREWAEKLSGSAVNLGYLVALPCNVPHSTYTSRCTKEQIVAAVLELKRLGIDDAVEQLELSHLANHIVISLREMTAGKRAEPSELPANETSRPIIDHRTYMTPQLRNYHHLCSHAVEHR</sequence>
<dbReference type="EMBL" id="CP090165">
    <property type="protein sequence ID" value="UJO15373.1"/>
    <property type="molecule type" value="Genomic_DNA"/>
</dbReference>
<evidence type="ECO:0000313" key="2">
    <source>
        <dbReference type="EMBL" id="UJO15373.1"/>
    </source>
</evidence>
<evidence type="ECO:0000313" key="3">
    <source>
        <dbReference type="Proteomes" id="UP000756132"/>
    </source>
</evidence>
<dbReference type="OrthoDB" id="5152914at2759"/>
<feature type="compositionally biased region" description="Polar residues" evidence="1">
    <location>
        <begin position="87"/>
        <end position="96"/>
    </location>
</feature>
<proteinExistence type="predicted"/>
<keyword evidence="3" id="KW-1185">Reference proteome</keyword>
<gene>
    <name evidence="2" type="ORF">CLAFUR5_08576</name>
</gene>
<dbReference type="KEGG" id="ffu:CLAFUR5_08576"/>
<organism evidence="2 3">
    <name type="scientific">Passalora fulva</name>
    <name type="common">Tomato leaf mold</name>
    <name type="synonym">Cladosporium fulvum</name>
    <dbReference type="NCBI Taxonomy" id="5499"/>
    <lineage>
        <taxon>Eukaryota</taxon>
        <taxon>Fungi</taxon>
        <taxon>Dikarya</taxon>
        <taxon>Ascomycota</taxon>
        <taxon>Pezizomycotina</taxon>
        <taxon>Dothideomycetes</taxon>
        <taxon>Dothideomycetidae</taxon>
        <taxon>Mycosphaerellales</taxon>
        <taxon>Mycosphaerellaceae</taxon>
        <taxon>Fulvia</taxon>
    </lineage>
</organism>
<accession>A0A9Q8P6T6</accession>
<protein>
    <submittedName>
        <fullName evidence="2">Uncharacterized protein</fullName>
    </submittedName>
</protein>
<reference evidence="2" key="2">
    <citation type="journal article" date="2022" name="Microb. Genom.">
        <title>A chromosome-scale genome assembly of the tomato pathogen Cladosporium fulvum reveals a compartmentalized genome architecture and the presence of a dispensable chromosome.</title>
        <authorList>
            <person name="Zaccaron A.Z."/>
            <person name="Chen L.H."/>
            <person name="Samaras A."/>
            <person name="Stergiopoulos I."/>
        </authorList>
    </citation>
    <scope>NUCLEOTIDE SEQUENCE</scope>
    <source>
        <strain evidence="2">Race5_Kim</strain>
    </source>
</reference>
<reference evidence="2" key="1">
    <citation type="submission" date="2021-12" db="EMBL/GenBank/DDBJ databases">
        <authorList>
            <person name="Zaccaron A."/>
            <person name="Stergiopoulos I."/>
        </authorList>
    </citation>
    <scope>NUCLEOTIDE SEQUENCE</scope>
    <source>
        <strain evidence="2">Race5_Kim</strain>
    </source>
</reference>